<keyword evidence="1" id="KW-0614">Plasmid</keyword>
<sequence length="82" mass="9327">HVHYYDNPMYFIRLNFPNSLSVGDKAKGIIKQVTTKKEADIKPKKNMLVSGHGYNDSGAVGNGTNERAFFRKYITPNIAKYF</sequence>
<evidence type="ECO:0000313" key="1">
    <source>
        <dbReference type="EMBL" id="QDS64630.1"/>
    </source>
</evidence>
<gene>
    <name evidence="1" type="ORF">FP483_14900</name>
</gene>
<protein>
    <submittedName>
        <fullName evidence="1">Amidase</fullName>
    </submittedName>
</protein>
<organism evidence="1">
    <name type="scientific">Staphylococcus aureus</name>
    <dbReference type="NCBI Taxonomy" id="1280"/>
    <lineage>
        <taxon>Bacteria</taxon>
        <taxon>Bacillati</taxon>
        <taxon>Bacillota</taxon>
        <taxon>Bacilli</taxon>
        <taxon>Bacillales</taxon>
        <taxon>Staphylococcaceae</taxon>
        <taxon>Staphylococcus</taxon>
    </lineage>
</organism>
<proteinExistence type="predicted"/>
<accession>A0A517KMN6</accession>
<name>A0A517KMN6_STAAU</name>
<feature type="non-terminal residue" evidence="1">
    <location>
        <position position="82"/>
    </location>
</feature>
<dbReference type="EMBL" id="CP042139">
    <property type="protein sequence ID" value="QDS64630.1"/>
    <property type="molecule type" value="Genomic_DNA"/>
</dbReference>
<geneLocation type="plasmid" evidence="1">
    <name>pSALNT106</name>
</geneLocation>
<dbReference type="AlphaFoldDB" id="A0A517KMN6"/>
<reference evidence="1" key="1">
    <citation type="submission" date="2019-07" db="EMBL/GenBank/DDBJ databases">
        <title>Comparative genomics of plasmid bearing Staphylococcus aureus strains isolated from various retail meats.</title>
        <authorList>
            <person name="Neyaz L."/>
            <person name="Karki A.B."/>
            <person name="Fakhr M.K."/>
        </authorList>
    </citation>
    <scope>NUCLEOTIDE SEQUENCE</scope>
    <source>
        <strain evidence="1">B6-55A</strain>
        <plasmid evidence="1">pSALNT106</plasmid>
    </source>
</reference>
<feature type="non-terminal residue" evidence="1">
    <location>
        <position position="1"/>
    </location>
</feature>